<gene>
    <name evidence="3" type="ORF">SAMN05660750_02716</name>
</gene>
<proteinExistence type="predicted"/>
<keyword evidence="2" id="KW-0472">Membrane</keyword>
<organism evidence="3 4">
    <name type="scientific">Bosea thiooxidans</name>
    <dbReference type="NCBI Taxonomy" id="53254"/>
    <lineage>
        <taxon>Bacteria</taxon>
        <taxon>Pseudomonadati</taxon>
        <taxon>Pseudomonadota</taxon>
        <taxon>Alphaproteobacteria</taxon>
        <taxon>Hyphomicrobiales</taxon>
        <taxon>Boseaceae</taxon>
        <taxon>Bosea</taxon>
    </lineage>
</organism>
<reference evidence="3 4" key="1">
    <citation type="submission" date="2017-02" db="EMBL/GenBank/DDBJ databases">
        <authorList>
            <person name="Peterson S.W."/>
        </authorList>
    </citation>
    <scope>NUCLEOTIDE SEQUENCE [LARGE SCALE GENOMIC DNA]</scope>
    <source>
        <strain evidence="3 4">DSM 9653</strain>
    </source>
</reference>
<evidence type="ECO:0000256" key="2">
    <source>
        <dbReference type="SAM" id="Phobius"/>
    </source>
</evidence>
<protein>
    <submittedName>
        <fullName evidence="3">Uncharacterized protein</fullName>
    </submittedName>
</protein>
<evidence type="ECO:0000313" key="3">
    <source>
        <dbReference type="EMBL" id="SKB85942.1"/>
    </source>
</evidence>
<dbReference type="Proteomes" id="UP000190130">
    <property type="component" value="Unassembled WGS sequence"/>
</dbReference>
<dbReference type="RefSeq" id="WP_139384386.1">
    <property type="nucleotide sequence ID" value="NZ_FUYX01000006.1"/>
</dbReference>
<keyword evidence="2" id="KW-1133">Transmembrane helix</keyword>
<dbReference type="OrthoDB" id="7999580at2"/>
<feature type="region of interest" description="Disordered" evidence="1">
    <location>
        <begin position="197"/>
        <end position="218"/>
    </location>
</feature>
<feature type="transmembrane region" description="Helical" evidence="2">
    <location>
        <begin position="233"/>
        <end position="251"/>
    </location>
</feature>
<dbReference type="EMBL" id="FUYX01000006">
    <property type="protein sequence ID" value="SKB85942.1"/>
    <property type="molecule type" value="Genomic_DNA"/>
</dbReference>
<accession>A0A1T5EPN9</accession>
<keyword evidence="2" id="KW-0812">Transmembrane</keyword>
<feature type="compositionally biased region" description="Low complexity" evidence="1">
    <location>
        <begin position="197"/>
        <end position="213"/>
    </location>
</feature>
<dbReference type="AlphaFoldDB" id="A0A1T5EPN9"/>
<name>A0A1T5EPN9_9HYPH</name>
<sequence>MNESPAMRSMSLGDGRMAIEGSSARYVQGSARRFRLKAAGLRFVGGFESRDGRLEDGQRILAEARVADGVLRRAGFDDEVGAVGLTLRPLPASSEQPRLLLMLGYREENGAETPFAEAFLAPAVFEALKADMLNGLADEVSLGATTNLWMREEDRDAPQAGPLGWYLAPGADGRAIVPARGFIDGIAWQPLAKPEPSATVEAAAAPAPAAAHEAGAEEDWREDGLEQLRKLNWSFRLLLLLLAFLLLIIAVK</sequence>
<evidence type="ECO:0000256" key="1">
    <source>
        <dbReference type="SAM" id="MobiDB-lite"/>
    </source>
</evidence>
<evidence type="ECO:0000313" key="4">
    <source>
        <dbReference type="Proteomes" id="UP000190130"/>
    </source>
</evidence>